<evidence type="ECO:0000256" key="2">
    <source>
        <dbReference type="ARBA" id="ARBA00022692"/>
    </source>
</evidence>
<organism evidence="7 8">
    <name type="scientific">Ornithinimicrobium humiphilum</name>
    <dbReference type="NCBI Taxonomy" id="125288"/>
    <lineage>
        <taxon>Bacteria</taxon>
        <taxon>Bacillati</taxon>
        <taxon>Actinomycetota</taxon>
        <taxon>Actinomycetes</taxon>
        <taxon>Micrococcales</taxon>
        <taxon>Ornithinimicrobiaceae</taxon>
        <taxon>Ornithinimicrobium</taxon>
    </lineage>
</organism>
<evidence type="ECO:0000313" key="7">
    <source>
        <dbReference type="EMBL" id="TQM95249.1"/>
    </source>
</evidence>
<protein>
    <submittedName>
        <fullName evidence="7">ABC-2 type transport system permease protein</fullName>
    </submittedName>
</protein>
<keyword evidence="4 5" id="KW-0472">Membrane</keyword>
<keyword evidence="8" id="KW-1185">Reference proteome</keyword>
<evidence type="ECO:0000256" key="4">
    <source>
        <dbReference type="ARBA" id="ARBA00023136"/>
    </source>
</evidence>
<dbReference type="PANTHER" id="PTHR43027">
    <property type="entry name" value="DOXORUBICIN RESISTANCE ABC TRANSPORTER PERMEASE PROTEIN DRRC-RELATED"/>
    <property type="match status" value="1"/>
</dbReference>
<reference evidence="7 8" key="1">
    <citation type="submission" date="2019-06" db="EMBL/GenBank/DDBJ databases">
        <title>Sequencing the genomes of 1000 actinobacteria strains.</title>
        <authorList>
            <person name="Klenk H.-P."/>
        </authorList>
    </citation>
    <scope>NUCLEOTIDE SEQUENCE [LARGE SCALE GENOMIC DNA]</scope>
    <source>
        <strain evidence="7 8">DSM 12362</strain>
    </source>
</reference>
<evidence type="ECO:0000256" key="1">
    <source>
        <dbReference type="ARBA" id="ARBA00004141"/>
    </source>
</evidence>
<dbReference type="AlphaFoldDB" id="A0A543KJJ4"/>
<evidence type="ECO:0000259" key="6">
    <source>
        <dbReference type="Pfam" id="PF12698"/>
    </source>
</evidence>
<name>A0A543KJJ4_9MICO</name>
<feature type="transmembrane region" description="Helical" evidence="5">
    <location>
        <begin position="358"/>
        <end position="380"/>
    </location>
</feature>
<accession>A0A543KJJ4</accession>
<feature type="transmembrane region" description="Helical" evidence="5">
    <location>
        <begin position="198"/>
        <end position="217"/>
    </location>
</feature>
<feature type="domain" description="ABC-2 type transporter transmembrane" evidence="6">
    <location>
        <begin position="22"/>
        <end position="376"/>
    </location>
</feature>
<dbReference type="Proteomes" id="UP000315133">
    <property type="component" value="Unassembled WGS sequence"/>
</dbReference>
<keyword evidence="3 5" id="KW-1133">Transmembrane helix</keyword>
<gene>
    <name evidence="7" type="ORF">FB476_0088</name>
</gene>
<dbReference type="Pfam" id="PF12698">
    <property type="entry name" value="ABC2_membrane_3"/>
    <property type="match status" value="1"/>
</dbReference>
<dbReference type="RefSeq" id="WP_170233470.1">
    <property type="nucleotide sequence ID" value="NZ_BAAAIL010000003.1"/>
</dbReference>
<comment type="subcellular location">
    <subcellularLocation>
        <location evidence="1">Membrane</location>
        <topology evidence="1">Multi-pass membrane protein</topology>
    </subcellularLocation>
</comment>
<evidence type="ECO:0000313" key="8">
    <source>
        <dbReference type="Proteomes" id="UP000315133"/>
    </source>
</evidence>
<feature type="transmembrane region" description="Helical" evidence="5">
    <location>
        <begin position="301"/>
        <end position="322"/>
    </location>
</feature>
<evidence type="ECO:0000256" key="5">
    <source>
        <dbReference type="SAM" id="Phobius"/>
    </source>
</evidence>
<feature type="transmembrane region" description="Helical" evidence="5">
    <location>
        <begin position="20"/>
        <end position="38"/>
    </location>
</feature>
<feature type="transmembrane region" description="Helical" evidence="5">
    <location>
        <begin position="237"/>
        <end position="258"/>
    </location>
</feature>
<feature type="transmembrane region" description="Helical" evidence="5">
    <location>
        <begin position="270"/>
        <end position="295"/>
    </location>
</feature>
<comment type="caution">
    <text evidence="7">The sequence shown here is derived from an EMBL/GenBank/DDBJ whole genome shotgun (WGS) entry which is preliminary data.</text>
</comment>
<sequence length="388" mass="39380">MRAVLAITLVEVRRFLAERANIFFAFVFPLLLVVVLGIQSSGGGVAGRVAIVGDGSALQAALVEALVAADVEVEETDAATMRAGVAQGLQQVGVVVPDAAVAAHEAGEAVELEMVTGGQTTALAVAEVVRTATDGVMLRAGQLSVLEATGAGPAEAAVALADAEGAIAPATVTVRDTSQVAQELSGTSGVELSSGSMLLLFTFLNTLAGGAATLIQARRDGIVRRTLAAPVTPGQTITGIALGRLAIGGFQALYILVATRLLFGVRWGDLLAVAVLLLVFGLVAAGVSMVLGSVFDNEGAAAGSSVGLGLVLGALGGTMFPLELFPDRLRTLAHLTPHAWGYEAVAEIQRHGGGVLDVLPQLGVLAAMAAVTLVLGGWLLRRSLERAM</sequence>
<dbReference type="EMBL" id="VFPU01000001">
    <property type="protein sequence ID" value="TQM95249.1"/>
    <property type="molecule type" value="Genomic_DNA"/>
</dbReference>
<dbReference type="InterPro" id="IPR013525">
    <property type="entry name" value="ABC2_TM"/>
</dbReference>
<dbReference type="PANTHER" id="PTHR43027:SF1">
    <property type="entry name" value="DOXORUBICIN RESISTANCE ABC TRANSPORTER PERMEASE PROTEIN DRRC-RELATED"/>
    <property type="match status" value="1"/>
</dbReference>
<dbReference type="GO" id="GO:0140359">
    <property type="term" value="F:ABC-type transporter activity"/>
    <property type="evidence" value="ECO:0007669"/>
    <property type="project" value="InterPro"/>
</dbReference>
<proteinExistence type="predicted"/>
<evidence type="ECO:0000256" key="3">
    <source>
        <dbReference type="ARBA" id="ARBA00022989"/>
    </source>
</evidence>
<dbReference type="GO" id="GO:0016020">
    <property type="term" value="C:membrane"/>
    <property type="evidence" value="ECO:0007669"/>
    <property type="project" value="UniProtKB-SubCell"/>
</dbReference>
<dbReference type="InterPro" id="IPR052902">
    <property type="entry name" value="ABC-2_transporter"/>
</dbReference>
<keyword evidence="2 5" id="KW-0812">Transmembrane</keyword>